<evidence type="ECO:0000256" key="1">
    <source>
        <dbReference type="SAM" id="MobiDB-lite"/>
    </source>
</evidence>
<dbReference type="AlphaFoldDB" id="A0A3T0N336"/>
<accession>A0A3T0N336</accession>
<dbReference type="EMBL" id="CP033219">
    <property type="protein sequence ID" value="AZV78397.1"/>
    <property type="molecule type" value="Genomic_DNA"/>
</dbReference>
<dbReference type="InterPro" id="IPR036188">
    <property type="entry name" value="FAD/NAD-bd_sf"/>
</dbReference>
<reference evidence="2 3" key="1">
    <citation type="submission" date="2018-10" db="EMBL/GenBank/DDBJ databases">
        <title>Parasedimentitalea marina sp. nov., a psychrophilic bacterium isolated from deep seawater of the New Britain Trench.</title>
        <authorList>
            <person name="Cao J."/>
        </authorList>
    </citation>
    <scope>NUCLEOTIDE SEQUENCE [LARGE SCALE GENOMIC DNA]</scope>
    <source>
        <strain evidence="2 3">W43</strain>
    </source>
</reference>
<dbReference type="Proteomes" id="UP000283063">
    <property type="component" value="Chromosome"/>
</dbReference>
<organism evidence="2 3">
    <name type="scientific">Parasedimentitalea marina</name>
    <dbReference type="NCBI Taxonomy" id="2483033"/>
    <lineage>
        <taxon>Bacteria</taxon>
        <taxon>Pseudomonadati</taxon>
        <taxon>Pseudomonadota</taxon>
        <taxon>Alphaproteobacteria</taxon>
        <taxon>Rhodobacterales</taxon>
        <taxon>Paracoccaceae</taxon>
        <taxon>Parasedimentitalea</taxon>
    </lineage>
</organism>
<proteinExistence type="predicted"/>
<name>A0A3T0N336_9RHOB</name>
<keyword evidence="3" id="KW-1185">Reference proteome</keyword>
<gene>
    <name evidence="2" type="ORF">EBB79_11260</name>
</gene>
<feature type="region of interest" description="Disordered" evidence="1">
    <location>
        <begin position="1"/>
        <end position="26"/>
    </location>
</feature>
<evidence type="ECO:0000313" key="2">
    <source>
        <dbReference type="EMBL" id="AZV78397.1"/>
    </source>
</evidence>
<sequence length="26" mass="2531">MQLSGIGDADHLSGHGIDVVANLPGG</sequence>
<protein>
    <submittedName>
        <fullName evidence="2">Uncharacterized protein</fullName>
    </submittedName>
</protein>
<dbReference type="Gene3D" id="3.50.50.60">
    <property type="entry name" value="FAD/NAD(P)-binding domain"/>
    <property type="match status" value="1"/>
</dbReference>
<dbReference type="KEGG" id="sedi:EBB79_11260"/>
<evidence type="ECO:0000313" key="3">
    <source>
        <dbReference type="Proteomes" id="UP000283063"/>
    </source>
</evidence>